<reference evidence="2 3" key="1">
    <citation type="submission" date="2018-05" db="EMBL/GenBank/DDBJ databases">
        <title>Micromonospora from Atacama Desert.</title>
        <authorList>
            <person name="Carro L."/>
            <person name="Goodfellow M."/>
            <person name="Klenk H.-P."/>
        </authorList>
    </citation>
    <scope>NUCLEOTIDE SEQUENCE [LARGE SCALE GENOMIC DNA]</scope>
    <source>
        <strain evidence="2 3">LB39</strain>
    </source>
</reference>
<dbReference type="EMBL" id="QGSZ01000269">
    <property type="protein sequence ID" value="RQW99472.1"/>
    <property type="molecule type" value="Genomic_DNA"/>
</dbReference>
<dbReference type="RefSeq" id="WP_124774949.1">
    <property type="nucleotide sequence ID" value="NZ_JBEZFR010000001.1"/>
</dbReference>
<dbReference type="Proteomes" id="UP000282312">
    <property type="component" value="Unassembled WGS sequence"/>
</dbReference>
<dbReference type="AlphaFoldDB" id="A0A3N9WWQ4"/>
<keyword evidence="1" id="KW-0812">Transmembrane</keyword>
<keyword evidence="1" id="KW-1133">Transmembrane helix</keyword>
<protein>
    <submittedName>
        <fullName evidence="2">Uncharacterized protein</fullName>
    </submittedName>
</protein>
<evidence type="ECO:0000313" key="3">
    <source>
        <dbReference type="Proteomes" id="UP000282312"/>
    </source>
</evidence>
<organism evidence="2 3">
    <name type="scientific">Micromonospora inaquosa</name>
    <dbReference type="NCBI Taxonomy" id="2203716"/>
    <lineage>
        <taxon>Bacteria</taxon>
        <taxon>Bacillati</taxon>
        <taxon>Actinomycetota</taxon>
        <taxon>Actinomycetes</taxon>
        <taxon>Micromonosporales</taxon>
        <taxon>Micromonosporaceae</taxon>
        <taxon>Micromonospora</taxon>
    </lineage>
</organism>
<sequence length="64" mass="6778">MDLQAQRVGTVRAFGTVSLVAGFMTALVTMASDYGRLEPHILAAFLVLTGLGLRVEAAIADRKS</sequence>
<name>A0A3N9WWQ4_9ACTN</name>
<keyword evidence="3" id="KW-1185">Reference proteome</keyword>
<feature type="transmembrane region" description="Helical" evidence="1">
    <location>
        <begin position="37"/>
        <end position="55"/>
    </location>
</feature>
<evidence type="ECO:0000256" key="1">
    <source>
        <dbReference type="SAM" id="Phobius"/>
    </source>
</evidence>
<comment type="caution">
    <text evidence="2">The sequence shown here is derived from an EMBL/GenBank/DDBJ whole genome shotgun (WGS) entry which is preliminary data.</text>
</comment>
<dbReference type="OrthoDB" id="3398559at2"/>
<keyword evidence="1" id="KW-0472">Membrane</keyword>
<proteinExistence type="predicted"/>
<accession>A0A3N9WWQ4</accession>
<feature type="transmembrane region" description="Helical" evidence="1">
    <location>
        <begin position="12"/>
        <end position="31"/>
    </location>
</feature>
<gene>
    <name evidence="2" type="ORF">DLJ59_24475</name>
</gene>
<evidence type="ECO:0000313" key="2">
    <source>
        <dbReference type="EMBL" id="RQW99472.1"/>
    </source>
</evidence>